<sequence>MTAVKQSFSDLTGRLGYTGCWIAGAVLIAIIGAPIAEARNMWPFVLTGISDGAIYSFAALGLVLTFKTSGIFNFAIGAQAAASAYVFYSFRIDAGLSWPLAFLLSLVLVGLLGSILLERIAFWLEEAPAVMKVVATIGLIVLLQSVLTGAYGTATLQFPPYLSQEQVTIAGTQVLMSQILVVALALVATIGLTLFFRRNRIGLAMQALVDDPELLASEGTSPITVRRYAWAIGSCFVSISGMLIAPVLGIDVNLMLLLYITAFGAAALGAFDNLAVAFIASIGIGVVTNVLGNELAGASSTWVTGLYTQVPFIALVAALLFVPRARLLERGSKRVRKLPPIRQFPARVNAGAAVATAALFLMLPQIVAASDLNQFTVGLGFAIVLMSLALLLWSSGQISLCQMAFAAIGASTFAHLQQGGFPWLLCLLLAGLAAVPAGAIVAIPSFRLSGVYLAVATFGFGLLAQNLLYTSGLMFGLDNSEVIARPDLPGLETQGDRGYYYLVVVIAGLLAGLVLMVRRSRLGRILRALADSPAALDAHAVRTKVTRISVFCLSAFIAAIGGALIGGATTGAGGDAGGPFGYFNSLALVAVLVFCSRRPILGPVLAAFLFSVAKIYPPMDSGFLLDYRGAIFGGLALAVALWPGVRLPQLRERGAERGGSSPVSARGEEFAERSERALVGVTQ</sequence>
<dbReference type="PANTHER" id="PTHR11795">
    <property type="entry name" value="BRANCHED-CHAIN AMINO ACID TRANSPORT SYSTEM PERMEASE PROTEIN LIVH"/>
    <property type="match status" value="1"/>
</dbReference>
<evidence type="ECO:0000256" key="2">
    <source>
        <dbReference type="ARBA" id="ARBA00022448"/>
    </source>
</evidence>
<proteinExistence type="inferred from homology"/>
<feature type="compositionally biased region" description="Basic and acidic residues" evidence="9">
    <location>
        <begin position="666"/>
        <end position="676"/>
    </location>
</feature>
<evidence type="ECO:0000256" key="8">
    <source>
        <dbReference type="ARBA" id="ARBA00037998"/>
    </source>
</evidence>
<evidence type="ECO:0000256" key="6">
    <source>
        <dbReference type="ARBA" id="ARBA00022989"/>
    </source>
</evidence>
<feature type="transmembrane region" description="Helical" evidence="10">
    <location>
        <begin position="600"/>
        <end position="617"/>
    </location>
</feature>
<feature type="transmembrane region" description="Helical" evidence="10">
    <location>
        <begin position="450"/>
        <end position="469"/>
    </location>
</feature>
<feature type="transmembrane region" description="Helical" evidence="10">
    <location>
        <begin position="96"/>
        <end position="117"/>
    </location>
</feature>
<dbReference type="PANTHER" id="PTHR11795:SF451">
    <property type="entry name" value="ABC TRANSPORTER PERMEASE PROTEIN"/>
    <property type="match status" value="1"/>
</dbReference>
<feature type="transmembrane region" description="Helical" evidence="10">
    <location>
        <begin position="422"/>
        <end position="443"/>
    </location>
</feature>
<feature type="transmembrane region" description="Helical" evidence="10">
    <location>
        <begin position="375"/>
        <end position="393"/>
    </location>
</feature>
<comment type="caution">
    <text evidence="11">The sequence shown here is derived from an EMBL/GenBank/DDBJ whole genome shotgun (WGS) entry which is preliminary data.</text>
</comment>
<feature type="transmembrane region" description="Helical" evidence="10">
    <location>
        <begin position="302"/>
        <end position="323"/>
    </location>
</feature>
<keyword evidence="5" id="KW-0029">Amino-acid transport</keyword>
<feature type="transmembrane region" description="Helical" evidence="10">
    <location>
        <begin position="174"/>
        <end position="196"/>
    </location>
</feature>
<accession>A0ABN1GIF6</accession>
<evidence type="ECO:0000256" key="10">
    <source>
        <dbReference type="SAM" id="Phobius"/>
    </source>
</evidence>
<keyword evidence="6 10" id="KW-1133">Transmembrane helix</keyword>
<evidence type="ECO:0000256" key="9">
    <source>
        <dbReference type="SAM" id="MobiDB-lite"/>
    </source>
</evidence>
<feature type="transmembrane region" description="Helical" evidence="10">
    <location>
        <begin position="71"/>
        <end position="90"/>
    </location>
</feature>
<dbReference type="InterPro" id="IPR052157">
    <property type="entry name" value="BCAA_transport_permease"/>
</dbReference>
<feature type="transmembrane region" description="Helical" evidence="10">
    <location>
        <begin position="548"/>
        <end position="570"/>
    </location>
</feature>
<evidence type="ECO:0000313" key="11">
    <source>
        <dbReference type="EMBL" id="GAA0612178.1"/>
    </source>
</evidence>
<feature type="region of interest" description="Disordered" evidence="9">
    <location>
        <begin position="653"/>
        <end position="683"/>
    </location>
</feature>
<feature type="transmembrane region" description="Helical" evidence="10">
    <location>
        <begin position="576"/>
        <end position="595"/>
    </location>
</feature>
<dbReference type="EMBL" id="BAAAHE010000008">
    <property type="protein sequence ID" value="GAA0612178.1"/>
    <property type="molecule type" value="Genomic_DNA"/>
</dbReference>
<dbReference type="RefSeq" id="WP_344602790.1">
    <property type="nucleotide sequence ID" value="NZ_BAAAHE010000008.1"/>
</dbReference>
<feature type="transmembrane region" description="Helical" evidence="10">
    <location>
        <begin position="344"/>
        <end position="363"/>
    </location>
</feature>
<protein>
    <recommendedName>
        <fullName evidence="13">Branched-chain amino acid ABC transporter permease</fullName>
    </recommendedName>
</protein>
<keyword evidence="3" id="KW-1003">Cell membrane</keyword>
<reference evidence="11 12" key="1">
    <citation type="journal article" date="2019" name="Int. J. Syst. Evol. Microbiol.">
        <title>The Global Catalogue of Microorganisms (GCM) 10K type strain sequencing project: providing services to taxonomists for standard genome sequencing and annotation.</title>
        <authorList>
            <consortium name="The Broad Institute Genomics Platform"/>
            <consortium name="The Broad Institute Genome Sequencing Center for Infectious Disease"/>
            <person name="Wu L."/>
            <person name="Ma J."/>
        </authorList>
    </citation>
    <scope>NUCLEOTIDE SEQUENCE [LARGE SCALE GENOMIC DNA]</scope>
    <source>
        <strain evidence="11 12">JCM 10671</strain>
    </source>
</reference>
<evidence type="ECO:0000256" key="1">
    <source>
        <dbReference type="ARBA" id="ARBA00004651"/>
    </source>
</evidence>
<evidence type="ECO:0000256" key="4">
    <source>
        <dbReference type="ARBA" id="ARBA00022692"/>
    </source>
</evidence>
<keyword evidence="12" id="KW-1185">Reference proteome</keyword>
<feature type="transmembrane region" description="Helical" evidence="10">
    <location>
        <begin position="42"/>
        <end position="64"/>
    </location>
</feature>
<evidence type="ECO:0000256" key="3">
    <source>
        <dbReference type="ARBA" id="ARBA00022475"/>
    </source>
</evidence>
<evidence type="ECO:0000313" key="12">
    <source>
        <dbReference type="Proteomes" id="UP001500957"/>
    </source>
</evidence>
<feature type="transmembrane region" description="Helical" evidence="10">
    <location>
        <begin position="276"/>
        <end position="296"/>
    </location>
</feature>
<feature type="transmembrane region" description="Helical" evidence="10">
    <location>
        <begin position="498"/>
        <end position="517"/>
    </location>
</feature>
<dbReference type="CDD" id="cd06582">
    <property type="entry name" value="TM_PBP1_LivH_like"/>
    <property type="match status" value="1"/>
</dbReference>
<keyword evidence="4 10" id="KW-0812">Transmembrane</keyword>
<evidence type="ECO:0008006" key="13">
    <source>
        <dbReference type="Google" id="ProtNLM"/>
    </source>
</evidence>
<dbReference type="Proteomes" id="UP001500957">
    <property type="component" value="Unassembled WGS sequence"/>
</dbReference>
<evidence type="ECO:0000256" key="7">
    <source>
        <dbReference type="ARBA" id="ARBA00023136"/>
    </source>
</evidence>
<keyword evidence="2" id="KW-0813">Transport</keyword>
<name>A0ABN1GIF6_9ACTN</name>
<comment type="similarity">
    <text evidence="8">Belongs to the binding-protein-dependent transport system permease family. LivHM subfamily.</text>
</comment>
<dbReference type="Pfam" id="PF02653">
    <property type="entry name" value="BPD_transp_2"/>
    <property type="match status" value="2"/>
</dbReference>
<feature type="transmembrane region" description="Helical" evidence="10">
    <location>
        <begin position="400"/>
        <end position="416"/>
    </location>
</feature>
<dbReference type="InterPro" id="IPR043428">
    <property type="entry name" value="LivM-like"/>
</dbReference>
<dbReference type="InterPro" id="IPR001851">
    <property type="entry name" value="ABC_transp_permease"/>
</dbReference>
<feature type="transmembrane region" description="Helical" evidence="10">
    <location>
        <begin position="228"/>
        <end position="248"/>
    </location>
</feature>
<keyword evidence="7 10" id="KW-0472">Membrane</keyword>
<feature type="transmembrane region" description="Helical" evidence="10">
    <location>
        <begin position="15"/>
        <end position="36"/>
    </location>
</feature>
<comment type="subcellular location">
    <subcellularLocation>
        <location evidence="1">Cell membrane</location>
        <topology evidence="1">Multi-pass membrane protein</topology>
    </subcellularLocation>
</comment>
<gene>
    <name evidence="11" type="ORF">GCM10009547_12760</name>
</gene>
<feature type="transmembrane region" description="Helical" evidence="10">
    <location>
        <begin position="129"/>
        <end position="154"/>
    </location>
</feature>
<evidence type="ECO:0000256" key="5">
    <source>
        <dbReference type="ARBA" id="ARBA00022970"/>
    </source>
</evidence>
<dbReference type="CDD" id="cd06581">
    <property type="entry name" value="TM_PBP1_LivM_like"/>
    <property type="match status" value="1"/>
</dbReference>
<feature type="transmembrane region" description="Helical" evidence="10">
    <location>
        <begin position="254"/>
        <end position="271"/>
    </location>
</feature>
<feature type="transmembrane region" description="Helical" evidence="10">
    <location>
        <begin position="629"/>
        <end position="647"/>
    </location>
</feature>
<organism evidence="11 12">
    <name type="scientific">Sporichthya brevicatena</name>
    <dbReference type="NCBI Taxonomy" id="171442"/>
    <lineage>
        <taxon>Bacteria</taxon>
        <taxon>Bacillati</taxon>
        <taxon>Actinomycetota</taxon>
        <taxon>Actinomycetes</taxon>
        <taxon>Sporichthyales</taxon>
        <taxon>Sporichthyaceae</taxon>
        <taxon>Sporichthya</taxon>
    </lineage>
</organism>